<evidence type="ECO:0008006" key="4">
    <source>
        <dbReference type="Google" id="ProtNLM"/>
    </source>
</evidence>
<gene>
    <name evidence="2" type="ORF">LR394_34485</name>
</gene>
<dbReference type="Proteomes" id="UP001138997">
    <property type="component" value="Unassembled WGS sequence"/>
</dbReference>
<feature type="signal peptide" evidence="1">
    <location>
        <begin position="1"/>
        <end position="29"/>
    </location>
</feature>
<dbReference type="Gene3D" id="2.60.40.4070">
    <property type="match status" value="1"/>
</dbReference>
<name>A0A9X1SY72_9ACTN</name>
<protein>
    <recommendedName>
        <fullName evidence="4">FlgD Ig-like domain-containing protein</fullName>
    </recommendedName>
</protein>
<feature type="chain" id="PRO_5040868831" description="FlgD Ig-like domain-containing protein" evidence="1">
    <location>
        <begin position="30"/>
        <end position="304"/>
    </location>
</feature>
<dbReference type="RefSeq" id="WP_231448845.1">
    <property type="nucleotide sequence ID" value="NZ_JAJOMB010000026.1"/>
</dbReference>
<proteinExistence type="predicted"/>
<comment type="caution">
    <text evidence="2">The sequence shown here is derived from an EMBL/GenBank/DDBJ whole genome shotgun (WGS) entry which is preliminary data.</text>
</comment>
<accession>A0A9X1SY72</accession>
<evidence type="ECO:0000313" key="2">
    <source>
        <dbReference type="EMBL" id="MCD5316015.1"/>
    </source>
</evidence>
<reference evidence="2" key="1">
    <citation type="submission" date="2021-11" db="EMBL/GenBank/DDBJ databases">
        <title>Streptomyces corallinus and Kineosporia corallina sp. nov., two new coral-derived marine actinobacteria.</title>
        <authorList>
            <person name="Buangrab K."/>
            <person name="Sutthacheep M."/>
            <person name="Yeemin T."/>
            <person name="Harunari E."/>
            <person name="Igarashi Y."/>
            <person name="Sripreechasak P."/>
            <person name="Kanchanasin P."/>
            <person name="Tanasupawat S."/>
            <person name="Phongsopitanun W."/>
        </authorList>
    </citation>
    <scope>NUCLEOTIDE SEQUENCE</scope>
    <source>
        <strain evidence="2">JCM 31032</strain>
    </source>
</reference>
<keyword evidence="3" id="KW-1185">Reference proteome</keyword>
<sequence>MQIRTVLAGVGVIAATLGCGVLVAPAASAATSDDTPTATLSASAKGFSPNGDGKQDTITFSYEIPQSGVVALEFLNSKGAVIGQKTISDEATPLLGLPVGSQPAGEGTYTWRGDLDQGLPLGGHQDIKARLVSLGTTSLTDCLGSNLGDLLGGGGSGLNLGGLDLSNPDLQCADKAESGEVPIEVVAKAPVLNLSTSLGTVYPVRDGFRDSVKLSAKATKAADTSFTLTSPKGDVVRKWAGTADGFKVSWNGTDSSGDTLKPGFYKLTGTALGEYGNKATVKSVTVRVSAKEFEMRDGEWKLKG</sequence>
<evidence type="ECO:0000313" key="3">
    <source>
        <dbReference type="Proteomes" id="UP001138997"/>
    </source>
</evidence>
<organism evidence="2 3">
    <name type="scientific">Kineosporia babensis</name>
    <dbReference type="NCBI Taxonomy" id="499548"/>
    <lineage>
        <taxon>Bacteria</taxon>
        <taxon>Bacillati</taxon>
        <taxon>Actinomycetota</taxon>
        <taxon>Actinomycetes</taxon>
        <taxon>Kineosporiales</taxon>
        <taxon>Kineosporiaceae</taxon>
        <taxon>Kineosporia</taxon>
    </lineage>
</organism>
<dbReference type="AlphaFoldDB" id="A0A9X1SY72"/>
<keyword evidence="1" id="KW-0732">Signal</keyword>
<evidence type="ECO:0000256" key="1">
    <source>
        <dbReference type="SAM" id="SignalP"/>
    </source>
</evidence>
<dbReference type="EMBL" id="JAJOMB010000026">
    <property type="protein sequence ID" value="MCD5316015.1"/>
    <property type="molecule type" value="Genomic_DNA"/>
</dbReference>
<dbReference type="PROSITE" id="PS51257">
    <property type="entry name" value="PROKAR_LIPOPROTEIN"/>
    <property type="match status" value="1"/>
</dbReference>